<dbReference type="HOGENOM" id="CLU_105789_1_0_9"/>
<comment type="similarity">
    <text evidence="5">Belongs to the metal hydrolase YfiT family.</text>
</comment>
<dbReference type="RefSeq" id="WP_002147608.1">
    <property type="nucleotide sequence ID" value="NZ_JH792148.1"/>
</dbReference>
<feature type="domain" description="DinB-like" evidence="6">
    <location>
        <begin position="30"/>
        <end position="165"/>
    </location>
</feature>
<evidence type="ECO:0000313" key="7">
    <source>
        <dbReference type="EMBL" id="EJQ78957.1"/>
    </source>
</evidence>
<dbReference type="SUPFAM" id="SSF109854">
    <property type="entry name" value="DinB/YfiT-like putative metalloenzymes"/>
    <property type="match status" value="1"/>
</dbReference>
<dbReference type="GO" id="GO:0008270">
    <property type="term" value="F:zinc ion binding"/>
    <property type="evidence" value="ECO:0007669"/>
    <property type="project" value="UniProtKB-UniRule"/>
</dbReference>
<organism evidence="7 8">
    <name type="scientific">Bacillus cereus HuA4-10</name>
    <dbReference type="NCBI Taxonomy" id="1053206"/>
    <lineage>
        <taxon>Bacteria</taxon>
        <taxon>Bacillati</taxon>
        <taxon>Bacillota</taxon>
        <taxon>Bacilli</taxon>
        <taxon>Bacillales</taxon>
        <taxon>Bacillaceae</taxon>
        <taxon>Bacillus</taxon>
        <taxon>Bacillus cereus group</taxon>
    </lineage>
</organism>
<evidence type="ECO:0000256" key="1">
    <source>
        <dbReference type="ARBA" id="ARBA00022490"/>
    </source>
</evidence>
<dbReference type="PATRIC" id="fig|1053206.3.peg.2922"/>
<feature type="binding site" evidence="5">
    <location>
        <position position="161"/>
    </location>
    <ligand>
        <name>Zn(2+)</name>
        <dbReference type="ChEBI" id="CHEBI:29105"/>
    </ligand>
</feature>
<comment type="caution">
    <text evidence="7">The sequence shown here is derived from an EMBL/GenBank/DDBJ whole genome shotgun (WGS) entry which is preliminary data.</text>
</comment>
<dbReference type="EC" id="3.-.-.-" evidence="5"/>
<name>J8DHU2_BACCE</name>
<proteinExistence type="inferred from homology"/>
<dbReference type="GO" id="GO:0005737">
    <property type="term" value="C:cytoplasm"/>
    <property type="evidence" value="ECO:0007669"/>
    <property type="project" value="UniProtKB-SubCell"/>
</dbReference>
<dbReference type="EMBL" id="AHEA01000023">
    <property type="protein sequence ID" value="EJQ78957.1"/>
    <property type="molecule type" value="Genomic_DNA"/>
</dbReference>
<evidence type="ECO:0000256" key="5">
    <source>
        <dbReference type="HAMAP-Rule" id="MF_01256"/>
    </source>
</evidence>
<gene>
    <name evidence="7" type="ORF">IGC_02872</name>
</gene>
<comment type="subunit">
    <text evidence="5">Homodimer.</text>
</comment>
<dbReference type="HAMAP" id="MF_01256">
    <property type="entry name" value="YfiT_hydrol"/>
    <property type="match status" value="1"/>
</dbReference>
<evidence type="ECO:0000259" key="6">
    <source>
        <dbReference type="Pfam" id="PF12867"/>
    </source>
</evidence>
<evidence type="ECO:0000256" key="3">
    <source>
        <dbReference type="ARBA" id="ARBA00022801"/>
    </source>
</evidence>
<feature type="binding site" evidence="5">
    <location>
        <position position="66"/>
    </location>
    <ligand>
        <name>Zn(2+)</name>
        <dbReference type="ChEBI" id="CHEBI:29105"/>
    </ligand>
</feature>
<keyword evidence="4 5" id="KW-0862">Zinc</keyword>
<dbReference type="Pfam" id="PF12867">
    <property type="entry name" value="DinB_2"/>
    <property type="match status" value="1"/>
</dbReference>
<keyword evidence="3 5" id="KW-0378">Hydrolase</keyword>
<dbReference type="InterPro" id="IPR024775">
    <property type="entry name" value="DinB-like"/>
</dbReference>
<sequence>MNNDLRYPIGQFTYVGTITEEIIDKWIQEIEDLPNELARAIKDLDQKQLDTPYRVGGWTVRQVVHHVVDSHMNSYIRFKLALTEKNPTIKPYKEEKWAELPDSKLPVDVSLVMLDSLHKRWVNLLYSLEPADLEKTFNHPESGETKLAAAIGLYAWHGRHHTAHITSLRERLNW</sequence>
<evidence type="ECO:0000256" key="4">
    <source>
        <dbReference type="ARBA" id="ARBA00022833"/>
    </source>
</evidence>
<dbReference type="InterPro" id="IPR023774">
    <property type="entry name" value="Put_metal_dep_hydrolase_YfiT"/>
</dbReference>
<keyword evidence="2 5" id="KW-0479">Metal-binding</keyword>
<dbReference type="InterPro" id="IPR034660">
    <property type="entry name" value="DinB/YfiT-like"/>
</dbReference>
<comment type="cofactor">
    <cofactor evidence="5">
        <name>Zn(2+)</name>
        <dbReference type="ChEBI" id="CHEBI:29105"/>
    </cofactor>
    <text evidence="5">Binds 1 zinc ion per subunit.</text>
</comment>
<keyword evidence="1 5" id="KW-0963">Cytoplasm</keyword>
<dbReference type="GO" id="GO:0016787">
    <property type="term" value="F:hydrolase activity"/>
    <property type="evidence" value="ECO:0007669"/>
    <property type="project" value="UniProtKB-UniRule"/>
</dbReference>
<comment type="subcellular location">
    <subcellularLocation>
        <location evidence="5">Cytoplasm</location>
    </subcellularLocation>
</comment>
<dbReference type="AlphaFoldDB" id="J8DHU2"/>
<dbReference type="Proteomes" id="UP000006977">
    <property type="component" value="Unassembled WGS sequence"/>
</dbReference>
<dbReference type="NCBIfam" id="NF009807">
    <property type="entry name" value="PRK13291.1"/>
    <property type="match status" value="1"/>
</dbReference>
<feature type="binding site" evidence="5">
    <location>
        <position position="157"/>
    </location>
    <ligand>
        <name>Zn(2+)</name>
        <dbReference type="ChEBI" id="CHEBI:29105"/>
    </ligand>
</feature>
<evidence type="ECO:0000313" key="8">
    <source>
        <dbReference type="Proteomes" id="UP000006977"/>
    </source>
</evidence>
<reference evidence="7 8" key="1">
    <citation type="submission" date="2012-04" db="EMBL/GenBank/DDBJ databases">
        <title>The Genome Sequence of Bacillus cereus HuA4-10.</title>
        <authorList>
            <consortium name="The Broad Institute Genome Sequencing Platform"/>
            <consortium name="The Broad Institute Genome Sequencing Center for Infectious Disease"/>
            <person name="Feldgarden M."/>
            <person name="Van der Auwera G.A."/>
            <person name="Mahillon J."/>
            <person name="Duprez V."/>
            <person name="Timmery S."/>
            <person name="Mattelet C."/>
            <person name="Dierick K."/>
            <person name="Sun M."/>
            <person name="Yu Z."/>
            <person name="Zhu L."/>
            <person name="Hu X."/>
            <person name="Shank E.B."/>
            <person name="Swiecicka I."/>
            <person name="Hansen B.M."/>
            <person name="Andrup L."/>
            <person name="Young S.K."/>
            <person name="Zeng Q."/>
            <person name="Gargeya S."/>
            <person name="Fitzgerald M."/>
            <person name="Haas B."/>
            <person name="Abouelleil A."/>
            <person name="Alvarado L."/>
            <person name="Arachchi H.M."/>
            <person name="Berlin A."/>
            <person name="Chapman S.B."/>
            <person name="Goldberg J."/>
            <person name="Griggs A."/>
            <person name="Gujja S."/>
            <person name="Hansen M."/>
            <person name="Howarth C."/>
            <person name="Imamovic A."/>
            <person name="Larimer J."/>
            <person name="McCowen C."/>
            <person name="Montmayeur A."/>
            <person name="Murphy C."/>
            <person name="Neiman D."/>
            <person name="Pearson M."/>
            <person name="Priest M."/>
            <person name="Roberts A."/>
            <person name="Saif S."/>
            <person name="Shea T."/>
            <person name="Sisk P."/>
            <person name="Sykes S."/>
            <person name="Wortman J."/>
            <person name="Nusbaum C."/>
            <person name="Birren B."/>
        </authorList>
    </citation>
    <scope>NUCLEOTIDE SEQUENCE [LARGE SCALE GENOMIC DNA]</scope>
    <source>
        <strain evidence="7 8">HuA4-10</strain>
    </source>
</reference>
<comment type="function">
    <text evidence="5">Possible metal-dependent hydrolase.</text>
</comment>
<dbReference type="Gene3D" id="1.20.120.450">
    <property type="entry name" value="dinb family like domain"/>
    <property type="match status" value="1"/>
</dbReference>
<accession>J8DHU2</accession>
<evidence type="ECO:0000256" key="2">
    <source>
        <dbReference type="ARBA" id="ARBA00022723"/>
    </source>
</evidence>
<protein>
    <recommendedName>
        <fullName evidence="5">Putative metal-dependent hydrolase IGC_02872</fullName>
        <ecNumber evidence="5">3.-.-.-</ecNumber>
    </recommendedName>
</protein>